<comment type="caution">
    <text evidence="1">The sequence shown here is derived from an EMBL/GenBank/DDBJ whole genome shotgun (WGS) entry which is preliminary data.</text>
</comment>
<dbReference type="Proteomes" id="UP001165488">
    <property type="component" value="Unassembled WGS sequence"/>
</dbReference>
<evidence type="ECO:0000313" key="2">
    <source>
        <dbReference type="Proteomes" id="UP001165488"/>
    </source>
</evidence>
<proteinExistence type="predicted"/>
<dbReference type="EMBL" id="JAKZGS010000028">
    <property type="protein sequence ID" value="MCH7400120.1"/>
    <property type="molecule type" value="Genomic_DNA"/>
</dbReference>
<evidence type="ECO:0000313" key="1">
    <source>
        <dbReference type="EMBL" id="MCH7400120.1"/>
    </source>
</evidence>
<accession>A0ABS9UV78</accession>
<keyword evidence="2" id="KW-1185">Reference proteome</keyword>
<name>A0ABS9UV78_9BACT</name>
<gene>
    <name evidence="1" type="ORF">MM236_19145</name>
</gene>
<reference evidence="1" key="1">
    <citation type="submission" date="2022-03" db="EMBL/GenBank/DDBJ databases">
        <title>De novo assembled genomes of Belliella spp. (Cyclobacteriaceae) strains.</title>
        <authorList>
            <person name="Szabo A."/>
            <person name="Korponai K."/>
            <person name="Felfoldi T."/>
        </authorList>
    </citation>
    <scope>NUCLEOTIDE SEQUENCE</scope>
    <source>
        <strain evidence="1">DSM 107340</strain>
    </source>
</reference>
<sequence length="311" mass="34666">MPANFPEFWLSVVERNFKATDRAPWLDGIPEIPGDVQVINGGSKSEKNTIHIPLSEFEVDVLINNTTYPIAVQEYDDDEIIINLDKFQTLATSISDDQTIGASYDKVNEATRNHQESILSRKYIKAIHALAPNSNTANTPVVLTSGPVHGGLEFGRKIFTYDDIVAMKDKFDALEVPMEGRRLVLSTDHWNDALLDRKRFGDQLVNYRTGMPAPMIAGFSLYQYVANPHFTGTNKKAFGSLPVAGDYRASVAFHESIVGKKTGMTRQYFEPSTSDTRTQTNLLNYRHYFIAVPKRAKYIGAIASAEVVDPG</sequence>
<protein>
    <recommendedName>
        <fullName evidence="3">Major capsid protein</fullName>
    </recommendedName>
</protein>
<dbReference type="RefSeq" id="WP_241276613.1">
    <property type="nucleotide sequence ID" value="NZ_JAKZGS010000028.1"/>
</dbReference>
<evidence type="ECO:0008006" key="3">
    <source>
        <dbReference type="Google" id="ProtNLM"/>
    </source>
</evidence>
<organism evidence="1 2">
    <name type="scientific">Belliella calami</name>
    <dbReference type="NCBI Taxonomy" id="2923436"/>
    <lineage>
        <taxon>Bacteria</taxon>
        <taxon>Pseudomonadati</taxon>
        <taxon>Bacteroidota</taxon>
        <taxon>Cytophagia</taxon>
        <taxon>Cytophagales</taxon>
        <taxon>Cyclobacteriaceae</taxon>
        <taxon>Belliella</taxon>
    </lineage>
</organism>